<dbReference type="AlphaFoldDB" id="A0A8E2BDW7"/>
<dbReference type="Proteomes" id="UP000532373">
    <property type="component" value="Unassembled WGS sequence"/>
</dbReference>
<proteinExistence type="predicted"/>
<evidence type="ECO:0000256" key="1">
    <source>
        <dbReference type="SAM" id="MobiDB-lite"/>
    </source>
</evidence>
<protein>
    <submittedName>
        <fullName evidence="2">Uncharacterized protein</fullName>
    </submittedName>
</protein>
<reference evidence="2 3" key="1">
    <citation type="submission" date="2020-08" db="EMBL/GenBank/DDBJ databases">
        <title>Genomic Encyclopedia of Type Strains, Phase IV (KMG-IV): sequencing the most valuable type-strain genomes for metagenomic binning, comparative biology and taxonomic classification.</title>
        <authorList>
            <person name="Goeker M."/>
        </authorList>
    </citation>
    <scope>NUCLEOTIDE SEQUENCE [LARGE SCALE GENOMIC DNA]</scope>
    <source>
        <strain evidence="2 3">DSM 17454</strain>
    </source>
</reference>
<dbReference type="RefSeq" id="WP_246471142.1">
    <property type="nucleotide sequence ID" value="NZ_JACHGI010000010.1"/>
</dbReference>
<comment type="caution">
    <text evidence="2">The sequence shown here is derived from an EMBL/GenBank/DDBJ whole genome shotgun (WGS) entry which is preliminary data.</text>
</comment>
<evidence type="ECO:0000313" key="2">
    <source>
        <dbReference type="EMBL" id="MBB6468458.1"/>
    </source>
</evidence>
<accession>A0A8E2BDW7</accession>
<dbReference type="EMBL" id="JACHGI010000010">
    <property type="protein sequence ID" value="MBB6468458.1"/>
    <property type="molecule type" value="Genomic_DNA"/>
</dbReference>
<gene>
    <name evidence="2" type="ORF">HNQ96_004342</name>
</gene>
<sequence length="86" mass="9065">MQDAPVIDDDDVALAPMMGVEWGGCDPDIDELHGSSAAIVHGFNATRIVSQERSAGGQDGRVEGSPTGANEDGRLFKKSKLVLRKA</sequence>
<name>A0A8E2BDW7_9HYPH</name>
<evidence type="ECO:0000313" key="3">
    <source>
        <dbReference type="Proteomes" id="UP000532373"/>
    </source>
</evidence>
<feature type="region of interest" description="Disordered" evidence="1">
    <location>
        <begin position="51"/>
        <end position="74"/>
    </location>
</feature>
<organism evidence="2 3">
    <name type="scientific">Aminobacter carboxidus</name>
    <dbReference type="NCBI Taxonomy" id="376165"/>
    <lineage>
        <taxon>Bacteria</taxon>
        <taxon>Pseudomonadati</taxon>
        <taxon>Pseudomonadota</taxon>
        <taxon>Alphaproteobacteria</taxon>
        <taxon>Hyphomicrobiales</taxon>
        <taxon>Phyllobacteriaceae</taxon>
        <taxon>Aminobacter</taxon>
    </lineage>
</organism>